<dbReference type="Proteomes" id="UP000281498">
    <property type="component" value="Unassembled WGS sequence"/>
</dbReference>
<dbReference type="Gene3D" id="3.10.20.730">
    <property type="entry name" value="RNAP, epsilon subunit-like"/>
    <property type="match status" value="1"/>
</dbReference>
<evidence type="ECO:0000256" key="3">
    <source>
        <dbReference type="ARBA" id="ARBA00022695"/>
    </source>
</evidence>
<dbReference type="AlphaFoldDB" id="A0A3A9KLW9"/>
<evidence type="ECO:0000313" key="6">
    <source>
        <dbReference type="EMBL" id="RKL68855.1"/>
    </source>
</evidence>
<evidence type="ECO:0000256" key="5">
    <source>
        <dbReference type="HAMAP-Rule" id="MF_01553"/>
    </source>
</evidence>
<accession>A0A3A9KLW9</accession>
<organism evidence="6 7">
    <name type="scientific">Salipaludibacillus neizhouensis</name>
    <dbReference type="NCBI Taxonomy" id="885475"/>
    <lineage>
        <taxon>Bacteria</taxon>
        <taxon>Bacillati</taxon>
        <taxon>Bacillota</taxon>
        <taxon>Bacilli</taxon>
        <taxon>Bacillales</taxon>
        <taxon>Bacillaceae</taxon>
    </lineage>
</organism>
<name>A0A3A9KLW9_9BACI</name>
<comment type="subunit">
    <text evidence="5">RNAP is composed of a core of 2 alpha, a beta and a beta' subunit. The core is associated with a delta subunit, and at least one of epsilon or omega. When a sigma factor is associated with the core the holoenzyme is formed, which can initiate transcription.</text>
</comment>
<keyword evidence="2 5" id="KW-0808">Transferase</keyword>
<comment type="caution">
    <text evidence="6">The sequence shown here is derived from an EMBL/GenBank/DDBJ whole genome shotgun (WGS) entry which is preliminary data.</text>
</comment>
<keyword evidence="1 5" id="KW-0240">DNA-directed RNA polymerase</keyword>
<dbReference type="GO" id="GO:0003899">
    <property type="term" value="F:DNA-directed RNA polymerase activity"/>
    <property type="evidence" value="ECO:0007669"/>
    <property type="project" value="UniProtKB-UniRule"/>
</dbReference>
<keyword evidence="3 5" id="KW-0548">Nucleotidyltransferase</keyword>
<keyword evidence="4 5" id="KW-0804">Transcription</keyword>
<keyword evidence="7" id="KW-1185">Reference proteome</keyword>
<dbReference type="GO" id="GO:0003677">
    <property type="term" value="F:DNA binding"/>
    <property type="evidence" value="ECO:0007669"/>
    <property type="project" value="UniProtKB-UniRule"/>
</dbReference>
<proteinExistence type="inferred from homology"/>
<evidence type="ECO:0000256" key="1">
    <source>
        <dbReference type="ARBA" id="ARBA00022478"/>
    </source>
</evidence>
<evidence type="ECO:0000256" key="2">
    <source>
        <dbReference type="ARBA" id="ARBA00022679"/>
    </source>
</evidence>
<reference evidence="6 7" key="1">
    <citation type="submission" date="2017-10" db="EMBL/GenBank/DDBJ databases">
        <title>Bacillus sp. nov., a halophilic bacterium isolated from a Keqin Lake.</title>
        <authorList>
            <person name="Wang H."/>
        </authorList>
    </citation>
    <scope>NUCLEOTIDE SEQUENCE [LARGE SCALE GENOMIC DNA]</scope>
    <source>
        <strain evidence="6 7">KCTC 13187</strain>
    </source>
</reference>
<dbReference type="NCBIfam" id="NF010188">
    <property type="entry name" value="PRK13667.1"/>
    <property type="match status" value="1"/>
</dbReference>
<dbReference type="EMBL" id="PDOE01000001">
    <property type="protein sequence ID" value="RKL68855.1"/>
    <property type="molecule type" value="Genomic_DNA"/>
</dbReference>
<dbReference type="GO" id="GO:0000428">
    <property type="term" value="C:DNA-directed RNA polymerase complex"/>
    <property type="evidence" value="ECO:0007669"/>
    <property type="project" value="UniProtKB-KW"/>
</dbReference>
<dbReference type="Pfam" id="PF07288">
    <property type="entry name" value="RpoY"/>
    <property type="match status" value="1"/>
</dbReference>
<gene>
    <name evidence="5" type="primary">rpoY</name>
    <name evidence="6" type="ORF">CR203_02090</name>
</gene>
<evidence type="ECO:0000313" key="7">
    <source>
        <dbReference type="Proteomes" id="UP000281498"/>
    </source>
</evidence>
<evidence type="ECO:0000256" key="4">
    <source>
        <dbReference type="ARBA" id="ARBA00023163"/>
    </source>
</evidence>
<dbReference type="GO" id="GO:0006351">
    <property type="term" value="P:DNA-templated transcription"/>
    <property type="evidence" value="ECO:0007669"/>
    <property type="project" value="UniProtKB-UniRule"/>
</dbReference>
<comment type="catalytic activity">
    <reaction evidence="5">
        <text>RNA(n) + a ribonucleoside 5'-triphosphate = RNA(n+1) + diphosphate</text>
        <dbReference type="Rhea" id="RHEA:21248"/>
        <dbReference type="Rhea" id="RHEA-COMP:14527"/>
        <dbReference type="Rhea" id="RHEA-COMP:17342"/>
        <dbReference type="ChEBI" id="CHEBI:33019"/>
        <dbReference type="ChEBI" id="CHEBI:61557"/>
        <dbReference type="ChEBI" id="CHEBI:140395"/>
        <dbReference type="EC" id="2.7.7.6"/>
    </reaction>
</comment>
<protein>
    <recommendedName>
        <fullName evidence="5">DNA-directed RNA polymerase subunit epsilon</fullName>
        <shortName evidence="5">RNAP epsilon subunit</shortName>
        <ecNumber evidence="5">2.7.7.6</ecNumber>
    </recommendedName>
    <alternativeName>
        <fullName evidence="5">RNA polymerase epsilon subunit</fullName>
    </alternativeName>
    <alternativeName>
        <fullName evidence="5">Transcriptase subunit epsilon</fullName>
    </alternativeName>
</protein>
<comment type="similarity">
    <text evidence="5">Belongs to the RNA polymerase subunit epsilon family.</text>
</comment>
<dbReference type="RefSeq" id="WP_110936505.1">
    <property type="nucleotide sequence ID" value="NZ_KZ614146.1"/>
</dbReference>
<dbReference type="InterPro" id="IPR009907">
    <property type="entry name" value="RpoY"/>
</dbReference>
<dbReference type="EC" id="2.7.7.6" evidence="5"/>
<sequence>MIFKVFYQDTLNEVPVRERTNSLYLEAASEEEVRKKLTGKEYNIEFVTPLSEESLAYEKENNLDFKLENF</sequence>
<comment type="function">
    <text evidence="5">A non-essential component of RNA polymerase (RNAP).</text>
</comment>
<dbReference type="HAMAP" id="MF_01553">
    <property type="entry name" value="RNApol_bact_RpoY"/>
    <property type="match status" value="1"/>
</dbReference>
<dbReference type="OrthoDB" id="2147503at2"/>